<organism evidence="2 3">
    <name type="scientific">Streptomyces kaempferi</name>
    <dbReference type="NCBI Taxonomy" id="333725"/>
    <lineage>
        <taxon>Bacteria</taxon>
        <taxon>Bacillati</taxon>
        <taxon>Actinomycetota</taxon>
        <taxon>Actinomycetes</taxon>
        <taxon>Kitasatosporales</taxon>
        <taxon>Streptomycetaceae</taxon>
        <taxon>Streptomyces</taxon>
    </lineage>
</organism>
<gene>
    <name evidence="2" type="ORF">ACFQ5X_43500</name>
</gene>
<sequence>MGGTAGVAVFLSIVYSVVGGKISDAFAGARGTAAFQAAAQAHPDQFKALTSASSGSAGTLNDTSFLSDLDPVLAHPFKVGFTNAVTVAFLVGAVVLVGAFVLAFFIKEVPLREQVARARERPLVPRTVRRRSTVGKWFPDVMSVLEPLRRAACR</sequence>
<feature type="transmembrane region" description="Helical" evidence="1">
    <location>
        <begin position="84"/>
        <end position="106"/>
    </location>
</feature>
<protein>
    <submittedName>
        <fullName evidence="2">Uncharacterized protein</fullName>
    </submittedName>
</protein>
<keyword evidence="1" id="KW-1133">Transmembrane helix</keyword>
<evidence type="ECO:0000313" key="3">
    <source>
        <dbReference type="Proteomes" id="UP001597058"/>
    </source>
</evidence>
<evidence type="ECO:0000256" key="1">
    <source>
        <dbReference type="SAM" id="Phobius"/>
    </source>
</evidence>
<reference evidence="3" key="1">
    <citation type="journal article" date="2019" name="Int. J. Syst. Evol. Microbiol.">
        <title>The Global Catalogue of Microorganisms (GCM) 10K type strain sequencing project: providing services to taxonomists for standard genome sequencing and annotation.</title>
        <authorList>
            <consortium name="The Broad Institute Genomics Platform"/>
            <consortium name="The Broad Institute Genome Sequencing Center for Infectious Disease"/>
            <person name="Wu L."/>
            <person name="Ma J."/>
        </authorList>
    </citation>
    <scope>NUCLEOTIDE SEQUENCE [LARGE SCALE GENOMIC DNA]</scope>
    <source>
        <strain evidence="3">CGMCC 4.7020</strain>
    </source>
</reference>
<proteinExistence type="predicted"/>
<dbReference type="Proteomes" id="UP001597058">
    <property type="component" value="Unassembled WGS sequence"/>
</dbReference>
<accession>A0ABW3XUW6</accession>
<dbReference type="RefSeq" id="WP_381233685.1">
    <property type="nucleotide sequence ID" value="NZ_JBHSKH010000012.1"/>
</dbReference>
<comment type="caution">
    <text evidence="2">The sequence shown here is derived from an EMBL/GenBank/DDBJ whole genome shotgun (WGS) entry which is preliminary data.</text>
</comment>
<evidence type="ECO:0000313" key="2">
    <source>
        <dbReference type="EMBL" id="MFD1312626.1"/>
    </source>
</evidence>
<keyword evidence="3" id="KW-1185">Reference proteome</keyword>
<keyword evidence="1" id="KW-0472">Membrane</keyword>
<name>A0ABW3XUW6_9ACTN</name>
<dbReference type="EMBL" id="JBHTMM010000129">
    <property type="protein sequence ID" value="MFD1312626.1"/>
    <property type="molecule type" value="Genomic_DNA"/>
</dbReference>
<keyword evidence="1" id="KW-0812">Transmembrane</keyword>